<dbReference type="Proteomes" id="UP001187734">
    <property type="component" value="Unassembled WGS sequence"/>
</dbReference>
<evidence type="ECO:0000313" key="2">
    <source>
        <dbReference type="EMBL" id="SPJ91513.1"/>
    </source>
</evidence>
<evidence type="ECO:0000313" key="3">
    <source>
        <dbReference type="Proteomes" id="UP001187734"/>
    </source>
</evidence>
<organism evidence="2 3">
    <name type="scientific">Fusarium torulosum</name>
    <dbReference type="NCBI Taxonomy" id="33205"/>
    <lineage>
        <taxon>Eukaryota</taxon>
        <taxon>Fungi</taxon>
        <taxon>Dikarya</taxon>
        <taxon>Ascomycota</taxon>
        <taxon>Pezizomycotina</taxon>
        <taxon>Sordariomycetes</taxon>
        <taxon>Hypocreomycetidae</taxon>
        <taxon>Hypocreales</taxon>
        <taxon>Nectriaceae</taxon>
        <taxon>Fusarium</taxon>
    </lineage>
</organism>
<name>A0AAE8MP24_9HYPO</name>
<sequence length="409" mass="46292">MPQGFTSPEDVSAVLEHLAKYELVRKLENHSLAVHDFLTSFDINISNHDGNRFSPSCIVDIEEDSSKKFSLEINLKNKGTKILYVCILNLGNFWQIEDMYTGNYDVIPPLDTKSGFAGNLKKKIRTIVPEEMKEKGYCEDILKVMVTSHPASFNLLELPKAGCLSRKQHPRLYHQQEKEGPEQWATFNFPLRNSAKAFLEDVASSRVGTDVASIFSEGLTISSKTESSFGQGQRDAIGLLATLLFYHGGLSSLYTASSTKVTPEKLQMHLLGPFRKYGADLIDEARSGPERRAAAFVQARARHIVREIRLLLVPNDWETAVFLLPTEPSESSREIINKWLISAPEENRTEEQLREPIPQRLDQGEHDEAYSSFEDARDEYGEDTSRETYQALEMAKEFLLLANAFRILQ</sequence>
<protein>
    <submittedName>
        <fullName evidence="2">Uncharacterized protein</fullName>
    </submittedName>
</protein>
<evidence type="ECO:0000256" key="1">
    <source>
        <dbReference type="SAM" id="MobiDB-lite"/>
    </source>
</evidence>
<comment type="caution">
    <text evidence="2">The sequence shown here is derived from an EMBL/GenBank/DDBJ whole genome shotgun (WGS) entry which is preliminary data.</text>
</comment>
<proteinExistence type="predicted"/>
<feature type="region of interest" description="Disordered" evidence="1">
    <location>
        <begin position="347"/>
        <end position="366"/>
    </location>
</feature>
<accession>A0AAE8MP24</accession>
<reference evidence="2" key="1">
    <citation type="submission" date="2018-03" db="EMBL/GenBank/DDBJ databases">
        <authorList>
            <person name="Guldener U."/>
        </authorList>
    </citation>
    <scope>NUCLEOTIDE SEQUENCE</scope>
</reference>
<dbReference type="EMBL" id="ONZP01000858">
    <property type="protein sequence ID" value="SPJ91513.1"/>
    <property type="molecule type" value="Genomic_DNA"/>
</dbReference>
<keyword evidence="3" id="KW-1185">Reference proteome</keyword>
<gene>
    <name evidence="2" type="ORF">FTOL_13528</name>
</gene>
<dbReference type="AlphaFoldDB" id="A0AAE8MP24"/>